<dbReference type="Proteomes" id="UP000281391">
    <property type="component" value="Chromosome"/>
</dbReference>
<dbReference type="PRINTS" id="PR00073">
    <property type="entry name" value="COPRGNOXDASE"/>
</dbReference>
<dbReference type="AlphaFoldDB" id="A0A3S4ECT9"/>
<dbReference type="InterPro" id="IPR036406">
    <property type="entry name" value="Coprogen_oxidase_aer_sf"/>
</dbReference>
<organism evidence="8 9">
    <name type="scientific">Serratia odorifera</name>
    <dbReference type="NCBI Taxonomy" id="618"/>
    <lineage>
        <taxon>Bacteria</taxon>
        <taxon>Pseudomonadati</taxon>
        <taxon>Pseudomonadota</taxon>
        <taxon>Gammaproteobacteria</taxon>
        <taxon>Enterobacterales</taxon>
        <taxon>Yersiniaceae</taxon>
        <taxon>Serratia</taxon>
    </lineage>
</organism>
<dbReference type="EC" id="1.3.3.3" evidence="4"/>
<dbReference type="KEGG" id="sof:NCTC11214_03199"/>
<dbReference type="Gene3D" id="3.40.1500.10">
    <property type="entry name" value="Coproporphyrinogen III oxidase, aerobic"/>
    <property type="match status" value="1"/>
</dbReference>
<sequence>MSLPDIAEVKSFLLALQERICQQLAQADGGAEFTEDRWTRAEGGGGRSRVLTNGAVFEQAGVNFSHVSGAMLPASATAHRPELAGRSFQAMGVSLVIHPLNPYIPTSHANVRFFIAEKPGEAPVWWFGGGFDLTPYYGFKRGRGALAPHRPAAVRSVRRAGLSAIQKMVRRLFLYQAPE</sequence>
<evidence type="ECO:0000313" key="8">
    <source>
        <dbReference type="EMBL" id="VDZ59808.1"/>
    </source>
</evidence>
<evidence type="ECO:0000256" key="7">
    <source>
        <dbReference type="ARBA" id="ARBA00023244"/>
    </source>
</evidence>
<evidence type="ECO:0000313" key="9">
    <source>
        <dbReference type="Proteomes" id="UP000281391"/>
    </source>
</evidence>
<dbReference type="PANTHER" id="PTHR10755:SF0">
    <property type="entry name" value="OXYGEN-DEPENDENT COPROPORPHYRINOGEN-III OXIDASE, MITOCHONDRIAL"/>
    <property type="match status" value="1"/>
</dbReference>
<reference evidence="8 9" key="1">
    <citation type="submission" date="2018-12" db="EMBL/GenBank/DDBJ databases">
        <authorList>
            <consortium name="Pathogen Informatics"/>
        </authorList>
    </citation>
    <scope>NUCLEOTIDE SEQUENCE [LARGE SCALE GENOMIC DNA]</scope>
    <source>
        <strain evidence="8 9">NCTC11214</strain>
    </source>
</reference>
<evidence type="ECO:0000256" key="3">
    <source>
        <dbReference type="ARBA" id="ARBA00011738"/>
    </source>
</evidence>
<keyword evidence="6" id="KW-0350">Heme biosynthesis</keyword>
<keyword evidence="7" id="KW-0627">Porphyrin biosynthesis</keyword>
<dbReference type="InterPro" id="IPR001260">
    <property type="entry name" value="Coprogen_oxidase_aer"/>
</dbReference>
<name>A0A3S4ECT9_SEROD</name>
<accession>A0A3S4ECT9</accession>
<evidence type="ECO:0000256" key="5">
    <source>
        <dbReference type="ARBA" id="ARBA00023002"/>
    </source>
</evidence>
<dbReference type="EMBL" id="LR134117">
    <property type="protein sequence ID" value="VDZ59808.1"/>
    <property type="molecule type" value="Genomic_DNA"/>
</dbReference>
<proteinExistence type="inferred from homology"/>
<comment type="subunit">
    <text evidence="3">Homodimer.</text>
</comment>
<keyword evidence="5 8" id="KW-0560">Oxidoreductase</keyword>
<dbReference type="GO" id="GO:0005737">
    <property type="term" value="C:cytoplasm"/>
    <property type="evidence" value="ECO:0007669"/>
    <property type="project" value="TreeGrafter"/>
</dbReference>
<dbReference type="PANTHER" id="PTHR10755">
    <property type="entry name" value="COPROPORPHYRINOGEN III OXIDASE, MITOCHONDRIAL"/>
    <property type="match status" value="1"/>
</dbReference>
<comment type="pathway">
    <text evidence="1">Porphyrin-containing compound metabolism; protoporphyrin-IX biosynthesis; protoporphyrinogen-IX from coproporphyrinogen-III (O2 route): step 1/1.</text>
</comment>
<evidence type="ECO:0000256" key="6">
    <source>
        <dbReference type="ARBA" id="ARBA00023133"/>
    </source>
</evidence>
<evidence type="ECO:0000256" key="1">
    <source>
        <dbReference type="ARBA" id="ARBA00005168"/>
    </source>
</evidence>
<evidence type="ECO:0000256" key="4">
    <source>
        <dbReference type="ARBA" id="ARBA00012869"/>
    </source>
</evidence>
<evidence type="ECO:0000256" key="2">
    <source>
        <dbReference type="ARBA" id="ARBA00010644"/>
    </source>
</evidence>
<comment type="similarity">
    <text evidence="2">Belongs to the aerobic coproporphyrinogen-III oxidase family.</text>
</comment>
<dbReference type="GO" id="GO:0006782">
    <property type="term" value="P:protoporphyrinogen IX biosynthetic process"/>
    <property type="evidence" value="ECO:0007669"/>
    <property type="project" value="TreeGrafter"/>
</dbReference>
<protein>
    <recommendedName>
        <fullName evidence="4">coproporphyrinogen oxidase</fullName>
        <ecNumber evidence="4">1.3.3.3</ecNumber>
    </recommendedName>
</protein>
<gene>
    <name evidence="8" type="primary">hemF_2</name>
    <name evidence="8" type="ORF">NCTC11214_03199</name>
</gene>
<dbReference type="SUPFAM" id="SSF102886">
    <property type="entry name" value="Coproporphyrinogen III oxidase"/>
    <property type="match status" value="1"/>
</dbReference>
<dbReference type="Pfam" id="PF01218">
    <property type="entry name" value="Coprogen_oxidas"/>
    <property type="match status" value="1"/>
</dbReference>
<dbReference type="GO" id="GO:0004109">
    <property type="term" value="F:coproporphyrinogen oxidase activity"/>
    <property type="evidence" value="ECO:0007669"/>
    <property type="project" value="UniProtKB-EC"/>
</dbReference>